<organism evidence="1 2">
    <name type="scientific">Acinetobacter haemolyticus</name>
    <dbReference type="NCBI Taxonomy" id="29430"/>
    <lineage>
        <taxon>Bacteria</taxon>
        <taxon>Pseudomonadati</taxon>
        <taxon>Pseudomonadota</taxon>
        <taxon>Gammaproteobacteria</taxon>
        <taxon>Moraxellales</taxon>
        <taxon>Moraxellaceae</taxon>
        <taxon>Acinetobacter</taxon>
    </lineage>
</organism>
<proteinExistence type="predicted"/>
<dbReference type="EMBL" id="CP031976">
    <property type="protein sequence ID" value="QHI14352.1"/>
    <property type="molecule type" value="Genomic_DNA"/>
</dbReference>
<protein>
    <submittedName>
        <fullName evidence="1">Uncharacterized protein</fullName>
    </submittedName>
</protein>
<accession>A0A857IMZ0</accession>
<evidence type="ECO:0000313" key="1">
    <source>
        <dbReference type="EMBL" id="QHI14352.1"/>
    </source>
</evidence>
<evidence type="ECO:0000313" key="2">
    <source>
        <dbReference type="Proteomes" id="UP000463868"/>
    </source>
</evidence>
<dbReference type="RefSeq" id="WP_005146791.1">
    <property type="nucleotide sequence ID" value="NZ_CP031972.1"/>
</dbReference>
<gene>
    <name evidence="1" type="ORF">AhaeAN43_13775</name>
</gene>
<name>A0A857IMZ0_ACIHA</name>
<sequence length="307" mass="35236">MLDKVFSYDIEKFSKELLEAIANDQVIFRDGVAYWKKGLEHVGIIQHIPLKEVSSVGVETFVQGLGSLQSTLQTTIVAAQAISTATLMVAMVIQTQILSKKIEAVKQCVLKVSQDIIEQNILFYTDKASEYLALLQTFKLLLDNRTPLTDVNQLANNTLSSSIQLKNHLISFIGNLLNLVQTQKISSQQHVELIMQFIQQMMEILPIGMHLEFILSHRLNQNEFSQVLIENSHSQYLGLFSQYRNYLNEINNGLKEFRIKQDQVPFFEKIRLPAKNLFQYSIHVELLEKPAKERITYIKSQTDSKEF</sequence>
<reference evidence="1 2" key="1">
    <citation type="submission" date="2018-08" db="EMBL/GenBank/DDBJ databases">
        <title>Analysis of the genomic diversity of Mexican Acinetobacter haemolyticus clinical isolates.</title>
        <authorList>
            <person name="Castro-Jaimes S."/>
            <person name="Cevallos M.A."/>
        </authorList>
    </citation>
    <scope>NUCLEOTIDE SEQUENCE [LARGE SCALE GENOMIC DNA]</scope>
    <source>
        <strain evidence="1 2">AN43</strain>
    </source>
</reference>
<dbReference type="AlphaFoldDB" id="A0A857IMZ0"/>
<dbReference type="Proteomes" id="UP000463868">
    <property type="component" value="Chromosome"/>
</dbReference>